<dbReference type="Proteomes" id="UP000199301">
    <property type="component" value="Unassembled WGS sequence"/>
</dbReference>
<dbReference type="InterPro" id="IPR011659">
    <property type="entry name" value="WD40"/>
</dbReference>
<keyword evidence="4" id="KW-1185">Reference proteome</keyword>
<organism evidence="3 4">
    <name type="scientific">Actinopolyspora saharensis</name>
    <dbReference type="NCBI Taxonomy" id="995062"/>
    <lineage>
        <taxon>Bacteria</taxon>
        <taxon>Bacillati</taxon>
        <taxon>Actinomycetota</taxon>
        <taxon>Actinomycetes</taxon>
        <taxon>Actinopolysporales</taxon>
        <taxon>Actinopolysporaceae</taxon>
        <taxon>Actinopolyspora</taxon>
    </lineage>
</organism>
<feature type="domain" description="Amidohydrolase-related" evidence="2">
    <location>
        <begin position="654"/>
        <end position="990"/>
    </location>
</feature>
<dbReference type="OrthoDB" id="9758793at2"/>
<dbReference type="Pfam" id="PF01979">
    <property type="entry name" value="Amidohydro_1"/>
    <property type="match status" value="1"/>
</dbReference>
<accession>A0A1H0YQ78</accession>
<dbReference type="STRING" id="995062.SAMN04489718_0606"/>
<protein>
    <submittedName>
        <fullName evidence="3">Imidazolonepropionase</fullName>
    </submittedName>
</protein>
<dbReference type="AlphaFoldDB" id="A0A1H0YQ78"/>
<evidence type="ECO:0000259" key="2">
    <source>
        <dbReference type="Pfam" id="PF01979"/>
    </source>
</evidence>
<name>A0A1H0YQ78_9ACTN</name>
<dbReference type="InterPro" id="IPR011059">
    <property type="entry name" value="Metal-dep_hydrolase_composite"/>
</dbReference>
<dbReference type="Gene3D" id="3.40.50.10910">
    <property type="entry name" value="Amidohydrolase"/>
    <property type="match status" value="1"/>
</dbReference>
<dbReference type="InterPro" id="IPR011042">
    <property type="entry name" value="6-blade_b-propeller_TolB-like"/>
</dbReference>
<dbReference type="Gene3D" id="3.30.110.90">
    <property type="entry name" value="Amidohydrolase"/>
    <property type="match status" value="1"/>
</dbReference>
<evidence type="ECO:0000313" key="4">
    <source>
        <dbReference type="Proteomes" id="UP000199301"/>
    </source>
</evidence>
<dbReference type="GO" id="GO:0016810">
    <property type="term" value="F:hydrolase activity, acting on carbon-nitrogen (but not peptide) bonds"/>
    <property type="evidence" value="ECO:0007669"/>
    <property type="project" value="InterPro"/>
</dbReference>
<sequence length="1042" mass="115236">MNTTDTGNPDHGRPDTFTRRQALQVGTGAAAAFTLTSPDELAEAAAAEPTDADSEHIRLTAGTNICAAPSPDGTRIAIDLVNAIWLLPATGGTARKLTGPLQDATQPDWSPDGRSVVFQSYRDGNFHLWLLDTHDSTLRQLTRGPHDHREPRFSPNGRHVVFSSDRDGHGYRLYTLTVASGRITPLATDRTKTAMPSWSPDGSAVVYLADGTTIERVNLADGTVRRLVETDPASTLFGPSLSPDGTRLSYVRRTDTRSELVVDQHAITDDEDVFGFAPRWLSPDELLYTADGHVRKRRLTRAATDVPFTATVPVLTHRAYRQRRPGIRGPKVTGIASPVCSPEGNRIAFRALNALWLMTIGERPRRIVADGYFASDPDFSPDGRRIVYTSDRTGTAELWLHELDSGTERRITGLNGAQLTPRFAPDGQRIAYQDQDGATWVVELATGHTRQVTPPLFLPGRPDWSPDGRVLVLAAVKPYGERFREGTSQVLRVDLDNDTLDYTEVLPSRSISTRGDDGPVWSPDGTHLAFSVESQAWVVPVDAAGRFTGQPRRVTGEVTDSPSWKDPEHLLFLNGGNLRSVHIDTGEVSDVPLRLSWQPARTEQHQVVRVGALWDGHTETMQRDVDIVLAGDRIAAVRPHRAQRPTVDARDLTAIPGLIDAHNHWHLRGRQWGDRQGRTWLAYGITTTRSPGDPAYQMQETREALTSGDRVGPRYYATGEAIDGSRIYYDFMRPTLSAEQLQREMERAFALDYDMVKTYVRLPVDLQQQAVRLAHRKGLPLSSHYAYPAADIGMDGMEHTGATNRLGYSHTVTELGHSYDDAIQLFVHSGMSITPTLFTSTALYAFDRSLVEDRRTRVLFPPWEHERLRAQAEQASGPEGEAQRHELANKVDMLLRIHRGGGHVIAGTDAPLDNVAVSLHMNMRAMVRYGFTPREALIIATRNPARWLGLDGELGEIRPGAYADLALVSGNPLADITAAAAVHKVVRGGVVHTPEHLMRPFTQPQTPADPPLVRGTRTAAAERDPALWWHEPEWARRLCCEA</sequence>
<evidence type="ECO:0000313" key="3">
    <source>
        <dbReference type="EMBL" id="SDQ17280.1"/>
    </source>
</evidence>
<dbReference type="InterPro" id="IPR006680">
    <property type="entry name" value="Amidohydro-rel"/>
</dbReference>
<dbReference type="Gene3D" id="2.140.10.30">
    <property type="entry name" value="Dipeptidylpeptidase IV, N-terminal domain"/>
    <property type="match status" value="1"/>
</dbReference>
<dbReference type="Gene3D" id="2.30.40.10">
    <property type="entry name" value="Urease, subunit C, domain 1"/>
    <property type="match status" value="1"/>
</dbReference>
<reference evidence="4" key="1">
    <citation type="submission" date="2016-10" db="EMBL/GenBank/DDBJ databases">
        <authorList>
            <person name="Varghese N."/>
            <person name="Submissions S."/>
        </authorList>
    </citation>
    <scope>NUCLEOTIDE SEQUENCE [LARGE SCALE GENOMIC DNA]</scope>
    <source>
        <strain evidence="4">DSM 45459</strain>
    </source>
</reference>
<dbReference type="InterPro" id="IPR006311">
    <property type="entry name" value="TAT_signal"/>
</dbReference>
<gene>
    <name evidence="3" type="ORF">SAMN04489718_0606</name>
</gene>
<dbReference type="InterPro" id="IPR032466">
    <property type="entry name" value="Metal_Hydrolase"/>
</dbReference>
<dbReference type="PROSITE" id="PS51318">
    <property type="entry name" value="TAT"/>
    <property type="match status" value="1"/>
</dbReference>
<dbReference type="SUPFAM" id="SSF51556">
    <property type="entry name" value="Metallo-dependent hydrolases"/>
    <property type="match status" value="1"/>
</dbReference>
<dbReference type="EMBL" id="FNKO01000001">
    <property type="protein sequence ID" value="SDQ17280.1"/>
    <property type="molecule type" value="Genomic_DNA"/>
</dbReference>
<evidence type="ECO:0000256" key="1">
    <source>
        <dbReference type="ARBA" id="ARBA00009820"/>
    </source>
</evidence>
<dbReference type="RefSeq" id="WP_092520870.1">
    <property type="nucleotide sequence ID" value="NZ_FNKO01000001.1"/>
</dbReference>
<proteinExistence type="inferred from homology"/>
<dbReference type="PANTHER" id="PTHR36842">
    <property type="entry name" value="PROTEIN TOLB HOMOLOG"/>
    <property type="match status" value="1"/>
</dbReference>
<dbReference type="Gene3D" id="1.20.58.520">
    <property type="entry name" value="Amidohydrolase"/>
    <property type="match status" value="1"/>
</dbReference>
<dbReference type="SUPFAM" id="SSF51338">
    <property type="entry name" value="Composite domain of metallo-dependent hydrolases"/>
    <property type="match status" value="1"/>
</dbReference>
<dbReference type="Pfam" id="PF07676">
    <property type="entry name" value="PD40"/>
    <property type="match status" value="6"/>
</dbReference>
<dbReference type="PANTHER" id="PTHR36842:SF1">
    <property type="entry name" value="PROTEIN TOLB"/>
    <property type="match status" value="1"/>
</dbReference>
<comment type="similarity">
    <text evidence="1">Belongs to the TolB family.</text>
</comment>
<dbReference type="Gene3D" id="2.120.10.30">
    <property type="entry name" value="TolB, C-terminal domain"/>
    <property type="match status" value="2"/>
</dbReference>
<dbReference type="SUPFAM" id="SSF69304">
    <property type="entry name" value="Tricorn protease N-terminal domain"/>
    <property type="match status" value="2"/>
</dbReference>